<gene>
    <name evidence="10" type="ORF">EEJ42_49495</name>
</gene>
<evidence type="ECO:0000256" key="3">
    <source>
        <dbReference type="ARBA" id="ARBA00022475"/>
    </source>
</evidence>
<feature type="transmembrane region" description="Helical" evidence="7">
    <location>
        <begin position="105"/>
        <end position="130"/>
    </location>
</feature>
<feature type="transmembrane region" description="Helical" evidence="7">
    <location>
        <begin position="250"/>
        <end position="270"/>
    </location>
</feature>
<feature type="region of interest" description="Disordered" evidence="8">
    <location>
        <begin position="1"/>
        <end position="29"/>
    </location>
</feature>
<evidence type="ECO:0000256" key="2">
    <source>
        <dbReference type="ARBA" id="ARBA00022448"/>
    </source>
</evidence>
<dbReference type="GO" id="GO:0005886">
    <property type="term" value="C:plasma membrane"/>
    <property type="evidence" value="ECO:0007669"/>
    <property type="project" value="UniProtKB-SubCell"/>
</dbReference>
<protein>
    <submittedName>
        <fullName evidence="10">Sugar ABC transporter permease</fullName>
    </submittedName>
</protein>
<dbReference type="CDD" id="cd06261">
    <property type="entry name" value="TM_PBP2"/>
    <property type="match status" value="1"/>
</dbReference>
<dbReference type="GO" id="GO:0055085">
    <property type="term" value="P:transmembrane transport"/>
    <property type="evidence" value="ECO:0007669"/>
    <property type="project" value="InterPro"/>
</dbReference>
<dbReference type="SUPFAM" id="SSF161098">
    <property type="entry name" value="MetI-like"/>
    <property type="match status" value="1"/>
</dbReference>
<dbReference type="InterPro" id="IPR051393">
    <property type="entry name" value="ABC_transporter_permease"/>
</dbReference>
<dbReference type="AlphaFoldDB" id="A0A3M8SDQ1"/>
<keyword evidence="3" id="KW-1003">Cell membrane</keyword>
<dbReference type="InterPro" id="IPR035906">
    <property type="entry name" value="MetI-like_sf"/>
</dbReference>
<dbReference type="InterPro" id="IPR000515">
    <property type="entry name" value="MetI-like"/>
</dbReference>
<evidence type="ECO:0000256" key="4">
    <source>
        <dbReference type="ARBA" id="ARBA00022692"/>
    </source>
</evidence>
<keyword evidence="6 7" id="KW-0472">Membrane</keyword>
<comment type="similarity">
    <text evidence="7">Belongs to the binding-protein-dependent transport system permease family.</text>
</comment>
<feature type="compositionally biased region" description="Basic residues" evidence="8">
    <location>
        <begin position="11"/>
        <end position="25"/>
    </location>
</feature>
<feature type="domain" description="ABC transmembrane type-1" evidence="9">
    <location>
        <begin position="104"/>
        <end position="318"/>
    </location>
</feature>
<comment type="subcellular location">
    <subcellularLocation>
        <location evidence="1 7">Cell membrane</location>
        <topology evidence="1 7">Multi-pass membrane protein</topology>
    </subcellularLocation>
</comment>
<evidence type="ECO:0000256" key="1">
    <source>
        <dbReference type="ARBA" id="ARBA00004651"/>
    </source>
</evidence>
<sequence>MTATDRLATGTHRRPRTRQRPRPRPRPYTATVTADVGGRRRRRKAVALLYVLPALLPYTLFAVLPALHTAYLSLFDWDGVTLPSFVGLDNYRRVFADPQLRAASWHAGALIVFFSALPICLGLVSAAIVSRRTGRGTALIRALLFLPQVIPLVAVAIIWRWVYAEDGTLNQGLRAIGLGGLADSWLGSFTWALPAVGLIGTWVVSGLCMVLFLSGTQRIDQEIYEAARMDGAGPIREFRSITVPLLRPEIAVALSITVIAALSSFDLIYITTGGGPGNTTVVPGILIYRLAFGGGAVGLASALAVVLTAVISVAVLVINRLAKEAP</sequence>
<comment type="caution">
    <text evidence="10">The sequence shown here is derived from an EMBL/GenBank/DDBJ whole genome shotgun (WGS) entry which is preliminary data.</text>
</comment>
<dbReference type="Proteomes" id="UP000275401">
    <property type="component" value="Unassembled WGS sequence"/>
</dbReference>
<dbReference type="Pfam" id="PF00528">
    <property type="entry name" value="BPD_transp_1"/>
    <property type="match status" value="1"/>
</dbReference>
<evidence type="ECO:0000256" key="7">
    <source>
        <dbReference type="RuleBase" id="RU363032"/>
    </source>
</evidence>
<dbReference type="PANTHER" id="PTHR30193:SF41">
    <property type="entry name" value="DIACETYLCHITOBIOSE UPTAKE SYSTEM PERMEASE PROTEIN NGCF"/>
    <property type="match status" value="1"/>
</dbReference>
<evidence type="ECO:0000313" key="11">
    <source>
        <dbReference type="Proteomes" id="UP000275401"/>
    </source>
</evidence>
<feature type="transmembrane region" description="Helical" evidence="7">
    <location>
        <begin position="290"/>
        <end position="318"/>
    </location>
</feature>
<name>A0A3M8SDQ1_9ACTN</name>
<evidence type="ECO:0000256" key="8">
    <source>
        <dbReference type="SAM" id="MobiDB-lite"/>
    </source>
</evidence>
<dbReference type="Gene3D" id="1.10.3720.10">
    <property type="entry name" value="MetI-like"/>
    <property type="match status" value="1"/>
</dbReference>
<keyword evidence="11" id="KW-1185">Reference proteome</keyword>
<evidence type="ECO:0000259" key="9">
    <source>
        <dbReference type="PROSITE" id="PS50928"/>
    </source>
</evidence>
<evidence type="ECO:0000313" key="10">
    <source>
        <dbReference type="EMBL" id="RNF77806.1"/>
    </source>
</evidence>
<evidence type="ECO:0000256" key="5">
    <source>
        <dbReference type="ARBA" id="ARBA00022989"/>
    </source>
</evidence>
<feature type="transmembrane region" description="Helical" evidence="7">
    <location>
        <begin position="191"/>
        <end position="213"/>
    </location>
</feature>
<dbReference type="EMBL" id="RIBZ01000884">
    <property type="protein sequence ID" value="RNF77806.1"/>
    <property type="molecule type" value="Genomic_DNA"/>
</dbReference>
<dbReference type="PANTHER" id="PTHR30193">
    <property type="entry name" value="ABC TRANSPORTER PERMEASE PROTEIN"/>
    <property type="match status" value="1"/>
</dbReference>
<organism evidence="10 11">
    <name type="scientific">Streptomyces botrytidirepellens</name>
    <dbReference type="NCBI Taxonomy" id="2486417"/>
    <lineage>
        <taxon>Bacteria</taxon>
        <taxon>Bacillati</taxon>
        <taxon>Actinomycetota</taxon>
        <taxon>Actinomycetes</taxon>
        <taxon>Kitasatosporales</taxon>
        <taxon>Streptomycetaceae</taxon>
        <taxon>Streptomyces</taxon>
    </lineage>
</organism>
<keyword evidence="2 7" id="KW-0813">Transport</keyword>
<keyword evidence="4 7" id="KW-0812">Transmembrane</keyword>
<accession>A0A3M8SDQ1</accession>
<feature type="transmembrane region" description="Helical" evidence="7">
    <location>
        <begin position="142"/>
        <end position="162"/>
    </location>
</feature>
<dbReference type="PROSITE" id="PS50928">
    <property type="entry name" value="ABC_TM1"/>
    <property type="match status" value="1"/>
</dbReference>
<dbReference type="RefSeq" id="WP_123108693.1">
    <property type="nucleotide sequence ID" value="NZ_RIBZ01000884.1"/>
</dbReference>
<reference evidence="10 11" key="1">
    <citation type="submission" date="2018-11" db="EMBL/GenBank/DDBJ databases">
        <title>The Potential of Streptomyces as Biocontrol Agents against the Tomato grey mould, Botrytis cinerea (Gray mold) Frontiers in Microbiology.</title>
        <authorList>
            <person name="Li D."/>
        </authorList>
    </citation>
    <scope>NUCLEOTIDE SEQUENCE [LARGE SCALE GENOMIC DNA]</scope>
    <source>
        <strain evidence="10 11">NEAU-LD23</strain>
    </source>
</reference>
<proteinExistence type="inferred from homology"/>
<feature type="transmembrane region" description="Helical" evidence="7">
    <location>
        <begin position="47"/>
        <end position="67"/>
    </location>
</feature>
<evidence type="ECO:0000256" key="6">
    <source>
        <dbReference type="ARBA" id="ARBA00023136"/>
    </source>
</evidence>
<keyword evidence="5 7" id="KW-1133">Transmembrane helix</keyword>